<sequence>MKKQDNEQLCALAQKGDTEARDLLLKNNMGFIRKTANEIYMKSNLAESDLSTETSDLEQEGCLGLLTAIPLFDSSKGIKFLTYAAPFIRNTMTDLIRDVFSQYEQRMTSTTDGLALQKIRLDEILPGEERLMRIEAIADPTVKSPEQIYVDKETMRELYEGLGRLSEREQAYLLYRYGFTDDVEHTMIGSAIHFNLRESRAKTLEDTAMDNLWLELPWWF</sequence>
<dbReference type="PRINTS" id="PR00046">
    <property type="entry name" value="SIGMA70FCT"/>
</dbReference>
<keyword evidence="4" id="KW-0804">Transcription</keyword>
<dbReference type="InterPro" id="IPR007627">
    <property type="entry name" value="RNA_pol_sigma70_r2"/>
</dbReference>
<accession>A0AAE3DFP3</accession>
<reference evidence="6" key="1">
    <citation type="submission" date="2021-10" db="EMBL/GenBank/DDBJ databases">
        <title>Anaerobic single-cell dispensing facilitates the cultivation of human gut bacteria.</title>
        <authorList>
            <person name="Afrizal A."/>
        </authorList>
    </citation>
    <scope>NUCLEOTIDE SEQUENCE</scope>
    <source>
        <strain evidence="6">CLA-AA-H250</strain>
    </source>
</reference>
<dbReference type="InterPro" id="IPR014284">
    <property type="entry name" value="RNA_pol_sigma-70_dom"/>
</dbReference>
<keyword evidence="7" id="KW-1185">Reference proteome</keyword>
<dbReference type="GO" id="GO:0003677">
    <property type="term" value="F:DNA binding"/>
    <property type="evidence" value="ECO:0007669"/>
    <property type="project" value="UniProtKB-KW"/>
</dbReference>
<dbReference type="InterPro" id="IPR013324">
    <property type="entry name" value="RNA_pol_sigma_r3/r4-like"/>
</dbReference>
<evidence type="ECO:0000256" key="1">
    <source>
        <dbReference type="ARBA" id="ARBA00023015"/>
    </source>
</evidence>
<dbReference type="Gene3D" id="1.10.1740.10">
    <property type="match status" value="1"/>
</dbReference>
<dbReference type="Proteomes" id="UP001199424">
    <property type="component" value="Unassembled WGS sequence"/>
</dbReference>
<dbReference type="Gene3D" id="1.10.10.10">
    <property type="entry name" value="Winged helix-like DNA-binding domain superfamily/Winged helix DNA-binding domain"/>
    <property type="match status" value="1"/>
</dbReference>
<name>A0AAE3DFP3_9FIRM</name>
<dbReference type="InterPro" id="IPR050239">
    <property type="entry name" value="Sigma-70_RNA_pol_init_factors"/>
</dbReference>
<dbReference type="InterPro" id="IPR013325">
    <property type="entry name" value="RNA_pol_sigma_r2"/>
</dbReference>
<protein>
    <submittedName>
        <fullName evidence="6">Sigma-70 family RNA polymerase sigma factor</fullName>
    </submittedName>
</protein>
<evidence type="ECO:0000313" key="7">
    <source>
        <dbReference type="Proteomes" id="UP001199424"/>
    </source>
</evidence>
<dbReference type="Pfam" id="PF04542">
    <property type="entry name" value="Sigma70_r2"/>
    <property type="match status" value="1"/>
</dbReference>
<dbReference type="PANTHER" id="PTHR30603">
    <property type="entry name" value="RNA POLYMERASE SIGMA FACTOR RPO"/>
    <property type="match status" value="1"/>
</dbReference>
<dbReference type="PANTHER" id="PTHR30603:SF17">
    <property type="entry name" value="RNA POLYMERASE SIGMA-G FACTOR"/>
    <property type="match status" value="1"/>
</dbReference>
<keyword evidence="2" id="KW-0731">Sigma factor</keyword>
<evidence type="ECO:0000259" key="5">
    <source>
        <dbReference type="Pfam" id="PF04542"/>
    </source>
</evidence>
<comment type="caution">
    <text evidence="6">The sequence shown here is derived from an EMBL/GenBank/DDBJ whole genome shotgun (WGS) entry which is preliminary data.</text>
</comment>
<keyword evidence="3" id="KW-0238">DNA-binding</keyword>
<evidence type="ECO:0000256" key="3">
    <source>
        <dbReference type="ARBA" id="ARBA00023125"/>
    </source>
</evidence>
<dbReference type="SUPFAM" id="SSF88659">
    <property type="entry name" value="Sigma3 and sigma4 domains of RNA polymerase sigma factors"/>
    <property type="match status" value="1"/>
</dbReference>
<dbReference type="InterPro" id="IPR036388">
    <property type="entry name" value="WH-like_DNA-bd_sf"/>
</dbReference>
<evidence type="ECO:0000256" key="2">
    <source>
        <dbReference type="ARBA" id="ARBA00023082"/>
    </source>
</evidence>
<dbReference type="GO" id="GO:0006352">
    <property type="term" value="P:DNA-templated transcription initiation"/>
    <property type="evidence" value="ECO:0007669"/>
    <property type="project" value="InterPro"/>
</dbReference>
<dbReference type="AlphaFoldDB" id="A0AAE3DFP3"/>
<dbReference type="NCBIfam" id="TIGR02937">
    <property type="entry name" value="sigma70-ECF"/>
    <property type="match status" value="1"/>
</dbReference>
<evidence type="ECO:0000313" key="6">
    <source>
        <dbReference type="EMBL" id="MCC2136681.1"/>
    </source>
</evidence>
<dbReference type="InterPro" id="IPR000943">
    <property type="entry name" value="RNA_pol_sigma70"/>
</dbReference>
<evidence type="ECO:0000256" key="4">
    <source>
        <dbReference type="ARBA" id="ARBA00023163"/>
    </source>
</evidence>
<dbReference type="RefSeq" id="WP_308449080.1">
    <property type="nucleotide sequence ID" value="NZ_JAJEQC010000005.1"/>
</dbReference>
<dbReference type="EMBL" id="JAJEQC010000005">
    <property type="protein sequence ID" value="MCC2136681.1"/>
    <property type="molecule type" value="Genomic_DNA"/>
</dbReference>
<keyword evidence="1" id="KW-0805">Transcription regulation</keyword>
<gene>
    <name evidence="6" type="ORF">LKD31_06585</name>
</gene>
<proteinExistence type="predicted"/>
<organism evidence="6 7">
    <name type="scientific">Hominenteromicrobium mulieris</name>
    <dbReference type="NCBI Taxonomy" id="2885357"/>
    <lineage>
        <taxon>Bacteria</taxon>
        <taxon>Bacillati</taxon>
        <taxon>Bacillota</taxon>
        <taxon>Clostridia</taxon>
        <taxon>Eubacteriales</taxon>
        <taxon>Oscillospiraceae</taxon>
        <taxon>Hominenteromicrobium</taxon>
    </lineage>
</organism>
<feature type="domain" description="RNA polymerase sigma-70 region 2" evidence="5">
    <location>
        <begin position="53"/>
        <end position="98"/>
    </location>
</feature>
<dbReference type="GO" id="GO:0016987">
    <property type="term" value="F:sigma factor activity"/>
    <property type="evidence" value="ECO:0007669"/>
    <property type="project" value="UniProtKB-KW"/>
</dbReference>
<dbReference type="SUPFAM" id="SSF88946">
    <property type="entry name" value="Sigma2 domain of RNA polymerase sigma factors"/>
    <property type="match status" value="1"/>
</dbReference>